<sequence>MSSVAYVPGFCPRGNPQATTTEFTFAPPSPFPESAIRLTTIQHIPPFMDGRQAANKRKDRPNPPALNLNDPVSFPRPASVAGSRANSPDSVKKPKTAHTKISQTKSMGKRRMSLCPNASLPSSPVIGRRISSTDPDRNTRKQESVDITHRMQERLSGRCDLYSSIALLLSKPITLRGQTHSNHPVANPGILEVSSQNRDGEKEKEGDKGLQALLL</sequence>
<feature type="compositionally biased region" description="Basic and acidic residues" evidence="1">
    <location>
        <begin position="198"/>
        <end position="208"/>
    </location>
</feature>
<accession>A0A9P6L255</accession>
<name>A0A9P6L255_9AGAM</name>
<evidence type="ECO:0000313" key="3">
    <source>
        <dbReference type="Proteomes" id="UP000736335"/>
    </source>
</evidence>
<feature type="compositionally biased region" description="Basic and acidic residues" evidence="1">
    <location>
        <begin position="134"/>
        <end position="143"/>
    </location>
</feature>
<dbReference type="Proteomes" id="UP000736335">
    <property type="component" value="Unassembled WGS sequence"/>
</dbReference>
<organism evidence="2 3">
    <name type="scientific">Thelephora terrestris</name>
    <dbReference type="NCBI Taxonomy" id="56493"/>
    <lineage>
        <taxon>Eukaryota</taxon>
        <taxon>Fungi</taxon>
        <taxon>Dikarya</taxon>
        <taxon>Basidiomycota</taxon>
        <taxon>Agaricomycotina</taxon>
        <taxon>Agaricomycetes</taxon>
        <taxon>Thelephorales</taxon>
        <taxon>Thelephoraceae</taxon>
        <taxon>Thelephora</taxon>
    </lineage>
</organism>
<evidence type="ECO:0000313" key="2">
    <source>
        <dbReference type="EMBL" id="KAF9779341.1"/>
    </source>
</evidence>
<dbReference type="AlphaFoldDB" id="A0A9P6L255"/>
<feature type="region of interest" description="Disordered" evidence="1">
    <location>
        <begin position="44"/>
        <end position="143"/>
    </location>
</feature>
<dbReference type="EMBL" id="WIUZ02000020">
    <property type="protein sequence ID" value="KAF9779341.1"/>
    <property type="molecule type" value="Genomic_DNA"/>
</dbReference>
<feature type="region of interest" description="Disordered" evidence="1">
    <location>
        <begin position="180"/>
        <end position="208"/>
    </location>
</feature>
<evidence type="ECO:0000256" key="1">
    <source>
        <dbReference type="SAM" id="MobiDB-lite"/>
    </source>
</evidence>
<feature type="region of interest" description="Disordered" evidence="1">
    <location>
        <begin position="1"/>
        <end position="22"/>
    </location>
</feature>
<proteinExistence type="predicted"/>
<protein>
    <submittedName>
        <fullName evidence="2">Uncharacterized protein</fullName>
    </submittedName>
</protein>
<gene>
    <name evidence="2" type="ORF">BJ322DRAFT_1024698</name>
</gene>
<keyword evidence="3" id="KW-1185">Reference proteome</keyword>
<reference evidence="2" key="2">
    <citation type="submission" date="2020-11" db="EMBL/GenBank/DDBJ databases">
        <authorList>
            <consortium name="DOE Joint Genome Institute"/>
            <person name="Kuo A."/>
            <person name="Miyauchi S."/>
            <person name="Kiss E."/>
            <person name="Drula E."/>
            <person name="Kohler A."/>
            <person name="Sanchez-Garcia M."/>
            <person name="Andreopoulos B."/>
            <person name="Barry K.W."/>
            <person name="Bonito G."/>
            <person name="Buee M."/>
            <person name="Carver A."/>
            <person name="Chen C."/>
            <person name="Cichocki N."/>
            <person name="Clum A."/>
            <person name="Culley D."/>
            <person name="Crous P.W."/>
            <person name="Fauchery L."/>
            <person name="Girlanda M."/>
            <person name="Hayes R."/>
            <person name="Keri Z."/>
            <person name="Labutti K."/>
            <person name="Lipzen A."/>
            <person name="Lombard V."/>
            <person name="Magnuson J."/>
            <person name="Maillard F."/>
            <person name="Morin E."/>
            <person name="Murat C."/>
            <person name="Nolan M."/>
            <person name="Ohm R."/>
            <person name="Pangilinan J."/>
            <person name="Pereira M."/>
            <person name="Perotto S."/>
            <person name="Peter M."/>
            <person name="Riley R."/>
            <person name="Sitrit Y."/>
            <person name="Stielow B."/>
            <person name="Szollosi G."/>
            <person name="Zifcakova L."/>
            <person name="Stursova M."/>
            <person name="Spatafora J.W."/>
            <person name="Tedersoo L."/>
            <person name="Vaario L.-M."/>
            <person name="Yamada A."/>
            <person name="Yan M."/>
            <person name="Wang P."/>
            <person name="Xu J."/>
            <person name="Bruns T."/>
            <person name="Baldrian P."/>
            <person name="Vilgalys R."/>
            <person name="Henrissat B."/>
            <person name="Grigoriev I.V."/>
            <person name="Hibbett D."/>
            <person name="Nagy L.G."/>
            <person name="Martin F.M."/>
        </authorList>
    </citation>
    <scope>NUCLEOTIDE SEQUENCE</scope>
    <source>
        <strain evidence="2">UH-Tt-Lm1</strain>
    </source>
</reference>
<reference evidence="2" key="1">
    <citation type="journal article" date="2020" name="Nat. Commun.">
        <title>Large-scale genome sequencing of mycorrhizal fungi provides insights into the early evolution of symbiotic traits.</title>
        <authorList>
            <person name="Miyauchi S."/>
            <person name="Kiss E."/>
            <person name="Kuo A."/>
            <person name="Drula E."/>
            <person name="Kohler A."/>
            <person name="Sanchez-Garcia M."/>
            <person name="Morin E."/>
            <person name="Andreopoulos B."/>
            <person name="Barry K.W."/>
            <person name="Bonito G."/>
            <person name="Buee M."/>
            <person name="Carver A."/>
            <person name="Chen C."/>
            <person name="Cichocki N."/>
            <person name="Clum A."/>
            <person name="Culley D."/>
            <person name="Crous P.W."/>
            <person name="Fauchery L."/>
            <person name="Girlanda M."/>
            <person name="Hayes R.D."/>
            <person name="Keri Z."/>
            <person name="LaButti K."/>
            <person name="Lipzen A."/>
            <person name="Lombard V."/>
            <person name="Magnuson J."/>
            <person name="Maillard F."/>
            <person name="Murat C."/>
            <person name="Nolan M."/>
            <person name="Ohm R.A."/>
            <person name="Pangilinan J."/>
            <person name="Pereira M.F."/>
            <person name="Perotto S."/>
            <person name="Peter M."/>
            <person name="Pfister S."/>
            <person name="Riley R."/>
            <person name="Sitrit Y."/>
            <person name="Stielow J.B."/>
            <person name="Szollosi G."/>
            <person name="Zifcakova L."/>
            <person name="Stursova M."/>
            <person name="Spatafora J.W."/>
            <person name="Tedersoo L."/>
            <person name="Vaario L.M."/>
            <person name="Yamada A."/>
            <person name="Yan M."/>
            <person name="Wang P."/>
            <person name="Xu J."/>
            <person name="Bruns T."/>
            <person name="Baldrian P."/>
            <person name="Vilgalys R."/>
            <person name="Dunand C."/>
            <person name="Henrissat B."/>
            <person name="Grigoriev I.V."/>
            <person name="Hibbett D."/>
            <person name="Nagy L.G."/>
            <person name="Martin F.M."/>
        </authorList>
    </citation>
    <scope>NUCLEOTIDE SEQUENCE</scope>
    <source>
        <strain evidence="2">UH-Tt-Lm1</strain>
    </source>
</reference>
<comment type="caution">
    <text evidence="2">The sequence shown here is derived from an EMBL/GenBank/DDBJ whole genome shotgun (WGS) entry which is preliminary data.</text>
</comment>